<dbReference type="PANTHER" id="PTHR31157">
    <property type="entry name" value="SCP DOMAIN-CONTAINING PROTEIN"/>
    <property type="match status" value="1"/>
</dbReference>
<dbReference type="Proteomes" id="UP000215383">
    <property type="component" value="Chromosome 1"/>
</dbReference>
<feature type="chain" id="PRO_5039223657" evidence="1">
    <location>
        <begin position="21"/>
        <end position="167"/>
    </location>
</feature>
<dbReference type="eggNOG" id="COG2340">
    <property type="taxonomic scope" value="Bacteria"/>
</dbReference>
<dbReference type="SUPFAM" id="SSF55797">
    <property type="entry name" value="PR-1-like"/>
    <property type="match status" value="1"/>
</dbReference>
<dbReference type="Gene3D" id="3.40.33.10">
    <property type="entry name" value="CAP"/>
    <property type="match status" value="1"/>
</dbReference>
<feature type="signal peptide" evidence="1">
    <location>
        <begin position="1"/>
        <end position="20"/>
    </location>
</feature>
<dbReference type="Pfam" id="PF00188">
    <property type="entry name" value="CAP"/>
    <property type="match status" value="1"/>
</dbReference>
<dbReference type="PANTHER" id="PTHR31157:SF1">
    <property type="entry name" value="SCP DOMAIN-CONTAINING PROTEIN"/>
    <property type="match status" value="1"/>
</dbReference>
<dbReference type="AlphaFoldDB" id="A0A239U4T3"/>
<feature type="domain" description="SCP" evidence="2">
    <location>
        <begin position="51"/>
        <end position="165"/>
    </location>
</feature>
<sequence>MKKIFLLIVSLCIFSSVCMASPVYYYNYSNTSNYAYEPNTDKNYAQSVAALVNRERLKAGVRPLILNPYLCNRSDIRANELAIIFAHTRPDGSQFYTVLDRRKFHYMTAGENAAAGASSPQEVVNIWMNSPGHRQNILNPKFRYIGVGYAYVPNSQYNNYWIQIFSD</sequence>
<evidence type="ECO:0000313" key="3">
    <source>
        <dbReference type="EMBL" id="SNV05141.1"/>
    </source>
</evidence>
<organism evidence="3 4">
    <name type="scientific">Megamonas hypermegale</name>
    <dbReference type="NCBI Taxonomy" id="158847"/>
    <lineage>
        <taxon>Bacteria</taxon>
        <taxon>Bacillati</taxon>
        <taxon>Bacillota</taxon>
        <taxon>Negativicutes</taxon>
        <taxon>Selenomonadales</taxon>
        <taxon>Selenomonadaceae</taxon>
        <taxon>Megamonas</taxon>
    </lineage>
</organism>
<proteinExistence type="predicted"/>
<dbReference type="GeneID" id="78508084"/>
<dbReference type="InterPro" id="IPR035940">
    <property type="entry name" value="CAP_sf"/>
</dbReference>
<name>A0A239U4T3_9FIRM</name>
<keyword evidence="1" id="KW-0732">Signal</keyword>
<keyword evidence="4" id="KW-1185">Reference proteome</keyword>
<dbReference type="RefSeq" id="WP_051177623.1">
    <property type="nucleotide sequence ID" value="NZ_LT906446.1"/>
</dbReference>
<dbReference type="InterPro" id="IPR014044">
    <property type="entry name" value="CAP_dom"/>
</dbReference>
<protein>
    <submittedName>
        <fullName evidence="3">Uncharacterized protein, YkwD family</fullName>
    </submittedName>
</protein>
<dbReference type="CDD" id="cd05379">
    <property type="entry name" value="CAP_bacterial"/>
    <property type="match status" value="1"/>
</dbReference>
<evidence type="ECO:0000313" key="4">
    <source>
        <dbReference type="Proteomes" id="UP000215383"/>
    </source>
</evidence>
<dbReference type="EMBL" id="LT906446">
    <property type="protein sequence ID" value="SNV05141.1"/>
    <property type="molecule type" value="Genomic_DNA"/>
</dbReference>
<reference evidence="3 4" key="1">
    <citation type="submission" date="2017-06" db="EMBL/GenBank/DDBJ databases">
        <authorList>
            <consortium name="Pathogen Informatics"/>
        </authorList>
    </citation>
    <scope>NUCLEOTIDE SEQUENCE [LARGE SCALE GENOMIC DNA]</scope>
    <source>
        <strain evidence="3 4">NCTC10570</strain>
    </source>
</reference>
<evidence type="ECO:0000259" key="2">
    <source>
        <dbReference type="Pfam" id="PF00188"/>
    </source>
</evidence>
<gene>
    <name evidence="3" type="ORF">SAMEA4364220_02103</name>
</gene>
<accession>A0A239U4T3</accession>
<evidence type="ECO:0000256" key="1">
    <source>
        <dbReference type="SAM" id="SignalP"/>
    </source>
</evidence>